<accession>A0A9N9QJH3</accession>
<evidence type="ECO:0000313" key="1">
    <source>
        <dbReference type="EMBL" id="CAG9761232.1"/>
    </source>
</evidence>
<proteinExistence type="predicted"/>
<name>A0A9N9QJH3_9CUCU</name>
<gene>
    <name evidence="1" type="ORF">CEUTPL_LOCUS1938</name>
</gene>
<evidence type="ECO:0000313" key="2">
    <source>
        <dbReference type="Proteomes" id="UP001152799"/>
    </source>
</evidence>
<reference evidence="1" key="1">
    <citation type="submission" date="2022-01" db="EMBL/GenBank/DDBJ databases">
        <authorList>
            <person name="King R."/>
        </authorList>
    </citation>
    <scope>NUCLEOTIDE SEQUENCE</scope>
</reference>
<dbReference type="PANTHER" id="PTHR47018">
    <property type="entry name" value="CXC DOMAIN-CONTAINING PROTEIN-RELATED"/>
    <property type="match status" value="1"/>
</dbReference>
<dbReference type="PANTHER" id="PTHR47018:SF3">
    <property type="entry name" value="MYCBP-ASSOCIATED PROTEIN"/>
    <property type="match status" value="1"/>
</dbReference>
<dbReference type="OrthoDB" id="6767976at2759"/>
<protein>
    <submittedName>
        <fullName evidence="1">Uncharacterized protein</fullName>
    </submittedName>
</protein>
<dbReference type="EMBL" id="OU892286">
    <property type="protein sequence ID" value="CAG9761232.1"/>
    <property type="molecule type" value="Genomic_DNA"/>
</dbReference>
<organism evidence="1 2">
    <name type="scientific">Ceutorhynchus assimilis</name>
    <name type="common">cabbage seed weevil</name>
    <dbReference type="NCBI Taxonomy" id="467358"/>
    <lineage>
        <taxon>Eukaryota</taxon>
        <taxon>Metazoa</taxon>
        <taxon>Ecdysozoa</taxon>
        <taxon>Arthropoda</taxon>
        <taxon>Hexapoda</taxon>
        <taxon>Insecta</taxon>
        <taxon>Pterygota</taxon>
        <taxon>Neoptera</taxon>
        <taxon>Endopterygota</taxon>
        <taxon>Coleoptera</taxon>
        <taxon>Polyphaga</taxon>
        <taxon>Cucujiformia</taxon>
        <taxon>Curculionidae</taxon>
        <taxon>Ceutorhynchinae</taxon>
        <taxon>Ceutorhynchus</taxon>
    </lineage>
</organism>
<keyword evidence="2" id="KW-1185">Reference proteome</keyword>
<sequence>MDNVCILCCKTLTAESPCVKKPTRQGYATIFSAAEKRKDAISLQILSRREEINANPERFKYHISCRKSFCSKNNIDKVVNVKFKINPLIKLKKGSKKLNIYLYRCIATQHIKVHTQMFFFFHSAPTFIDEIVIYVNNPNITKVFPSSSGRSGKKFDIKSDCLICGKSGTYRKKNLISISTGTGSSTREKILKSAVQRGDDVMQGRMKFYTDLFAADAKYHSACYAQYISKKNVIACNRKQAADETQNSMQDAFNKLFKKIAEEILQQKKCVKLSTLCNYFEKIIEEQNADYEISESTGNLRKKLENHFGDTISFISSPGKPTLTISREHEYELICSSLDQEDSDSSEEEFIPSKCGENENIVLHKAAGILRQSILDHQKDKTKVYVTPKAINPINCRDEIPDSLYKFLTWIMNERFFNDLSEDKFDVNVIAICSSILNGFDKINFISTLSLGLSIYIYQTVRSKKILDILYNFGYGISYDEMRKFLTSIATDQIESTESNIFIPQGLIQVNNQNDNLIHASIDNFDLNEETLDGKATTHSMAMVIFQKNSEILNKPSIERQTKRSLGENTNFSLEQELISYKKPTQRPEPQKFGKNILENCFCLKQSKGITTDKLWMILRYKKNTSTFIGWSEFNNIISSNNLLVSNVFYYPFINAPPSTFDTIFTALVQLVKIAENIGQDHIVVTADLAIYCKAREILWNNPPALSDKVTMQLGGMHLMMAFIASIGSIFTDGGLINILVESGVYAEASCRQMLQGKHLYRSIRGILLVSDTLHRLLFKSMELWLDENHGLSLFTEDMQDALNNFENMFNEKHSIDEYEKTLGNIFSKSEEFNKYLIQFIEFGCQNSPTFKYWFLFIEAADILLKLLRSECNADFELHLEAVQETLPFLRAGGRSNYARYTPIYLLDMENLKLKKPKMYQYLKNGNFVVRRTDTKKFNCVASDMALEQTIKRDCKSSGGVVGFTRSEPTLVRWLITRHLMGEYSSKVHDLISNFNKNSKMYSMCENLRDEEDINKMLDLVESTWVNPFNTNNFSKDLIHIATGKVASDIVKQSISNIKEHASLNVKKFVEERLSCDGNVSFWKAVPRDQTKFFAFDKISFKQNVDRKETNHPIELLSDNDRQYNLTCMSSGSNCLPVWGPRYADVLEKVQSSFFKSLLRLPKNTSHAIIRVETDSLPLSYFVFKSTLNYFIKLLGMGNHRLPKICLNRQLNLFGGNASPKFNWAYNFYRWFQEIGITHLWSLNNISLKRSKPEILKHFRERCLQTDYRVARNSTYTLFYSQFDLNKHSLKYLYSDCAFYMIRVITQIRLCSSYNCNIFWNGIAYRINQEELCSVCNLRVPETFLHVLFECPLYRSVRPADWGDIPNFAHNLDNLSPQLSSPKLPPEKVLWIAGGLQDGSMSIKVKNSGVTVDELLQSNHEEADTRLIFHLVHSSTGSPIVVKSDDTDVLVLLIYFYWNDKKLNASEIYMEKGHNTTSTNKKRFVPIHLIAQNLQKPISDGLPAFHAITGCDTTNSFFKIGKKSAWQIYFRNHQQFDLHSFGKTSIEQGLDSARKFTLSLYRNDKCKDLNEVRQKMTKETKKSAKEIPPTEDAFYLHVLRCYYQVRLWTMSHIGLVDRLDPKNYGWTIDTNNCLSPKFTNKTPIPDEIRKVISLFCTEKNCNNSKCACKSEGVFCSSDCKCNMKCTNIEVVELLDDAEDDLLEFC</sequence>
<dbReference type="Proteomes" id="UP001152799">
    <property type="component" value="Chromosome 10"/>
</dbReference>